<dbReference type="EMBL" id="BAAAZY010000024">
    <property type="protein sequence ID" value="GAA4079585.1"/>
    <property type="molecule type" value="Genomic_DNA"/>
</dbReference>
<feature type="transmembrane region" description="Helical" evidence="2">
    <location>
        <begin position="832"/>
        <end position="856"/>
    </location>
</feature>
<feature type="transmembrane region" description="Helical" evidence="2">
    <location>
        <begin position="423"/>
        <end position="446"/>
    </location>
</feature>
<feature type="transmembrane region" description="Helical" evidence="2">
    <location>
        <begin position="888"/>
        <end position="909"/>
    </location>
</feature>
<feature type="transmembrane region" description="Helical" evidence="2">
    <location>
        <begin position="785"/>
        <end position="806"/>
    </location>
</feature>
<reference evidence="4" key="1">
    <citation type="journal article" date="2019" name="Int. J. Syst. Evol. Microbiol.">
        <title>The Global Catalogue of Microorganisms (GCM) 10K type strain sequencing project: providing services to taxonomists for standard genome sequencing and annotation.</title>
        <authorList>
            <consortium name="The Broad Institute Genomics Platform"/>
            <consortium name="The Broad Institute Genome Sequencing Center for Infectious Disease"/>
            <person name="Wu L."/>
            <person name="Ma J."/>
        </authorList>
    </citation>
    <scope>NUCLEOTIDE SEQUENCE [LARGE SCALE GENOMIC DNA]</scope>
    <source>
        <strain evidence="4">JCM 16925</strain>
    </source>
</reference>
<keyword evidence="2" id="KW-1133">Transmembrane helix</keyword>
<evidence type="ECO:0000313" key="3">
    <source>
        <dbReference type="EMBL" id="GAA4079585.1"/>
    </source>
</evidence>
<feature type="transmembrane region" description="Helical" evidence="2">
    <location>
        <begin position="390"/>
        <end position="417"/>
    </location>
</feature>
<evidence type="ECO:0000256" key="1">
    <source>
        <dbReference type="SAM" id="MobiDB-lite"/>
    </source>
</evidence>
<feature type="transmembrane region" description="Helical" evidence="2">
    <location>
        <begin position="346"/>
        <end position="369"/>
    </location>
</feature>
<keyword evidence="2" id="KW-0472">Membrane</keyword>
<comment type="caution">
    <text evidence="3">The sequence shown here is derived from an EMBL/GenBank/DDBJ whole genome shotgun (WGS) entry which is preliminary data.</text>
</comment>
<feature type="transmembrane region" description="Helical" evidence="2">
    <location>
        <begin position="470"/>
        <end position="487"/>
    </location>
</feature>
<proteinExistence type="predicted"/>
<evidence type="ECO:0000313" key="4">
    <source>
        <dbReference type="Proteomes" id="UP001499984"/>
    </source>
</evidence>
<dbReference type="RefSeq" id="WP_345019005.1">
    <property type="nucleotide sequence ID" value="NZ_BAAAZY010000024.1"/>
</dbReference>
<feature type="region of interest" description="Disordered" evidence="1">
    <location>
        <begin position="614"/>
        <end position="634"/>
    </location>
</feature>
<accession>A0ABP7W4K6</accession>
<keyword evidence="4" id="KW-1185">Reference proteome</keyword>
<feature type="transmembrane region" description="Helical" evidence="2">
    <location>
        <begin position="30"/>
        <end position="52"/>
    </location>
</feature>
<sequence>MTTQPVPPQDGGTKAVPPHVRAGLRTRLRAFAGTSVALALLVAVTAALAAAYPRAVDRYGDAGLRQAVEQAPPDRTTVQMEVPLPWMDTVEEMEAALRVGPLTAARAKVLATAEAPLVPDPAQSSYGVRTTVPLEAPDPWLPRPAGLPAQLVLAAQQDLASHARLSAGRLPRTTGAPVTAATAQVEAAVTVDTARTLHIRVGSVIHVPGSERAPLAVRVTGIVVPRAPEGAYWSALPVLRTPSLSRQPELSPTDVHWLGGLLLAADAGPALLGTPGQPHRYWHVAPDVATLRGHDLDRLASAVASLETGPGLQRMREVVDGDLDAQTHLDEVLANHARLRSGIDSLLLLAAVGTGSLALIVLAMAGGVAADRRHAELALLRARGASLPGLAVRLLAETAVVAVPAGALGLIAALLVLPDARTAPAVAAALAVTLLACGALPLRAVVAHRTVRMHDGREDLTTARPSRRRTVAELTVLVIASVAVAALRRQGSGSTGLVAAAPLLTGMVAALLLARLHPLPLRALSKATTRMRGLVIPLSLAHVARAPGFAVLPLLALLSALTTAAFGGSVLAGVTAARDQAALLHVGADGRIETITGELPRALPDRVRRLPGVRDMTEVSVTDEAKPSLGSRPVPLAGVDPDAYAHLSHHTGLGPFDAASLRQADAGTTGSADRPLPALASTRVADEYGTDPYSVLLPDGTSVTVRIVLVRDRTPAVLGDDFLIVDRAGLPRGSARTTTLLLTGDALNGRALRSVADGTAAAVRLRAEERARHVESPLQSGAERLYGVAVAAGAGYAVLALVLTVLRTAPERSALLARLRTMGMTRAQGRRLLILTALPQAFLAAAGGMLTGWVGIQLLSPGIDLTTIALASPSALEGAVLRTDPLSLAVPALTVLLLAIGVPAGQAWWTSRRGSVRELRLGDN</sequence>
<evidence type="ECO:0000256" key="2">
    <source>
        <dbReference type="SAM" id="Phobius"/>
    </source>
</evidence>
<name>A0ABP7W4K6_9ACTN</name>
<protein>
    <submittedName>
        <fullName evidence="3">FtsX-like permease family protein</fullName>
    </submittedName>
</protein>
<dbReference type="Proteomes" id="UP001499984">
    <property type="component" value="Unassembled WGS sequence"/>
</dbReference>
<organism evidence="3 4">
    <name type="scientific">Streptomyces shaanxiensis</name>
    <dbReference type="NCBI Taxonomy" id="653357"/>
    <lineage>
        <taxon>Bacteria</taxon>
        <taxon>Bacillati</taxon>
        <taxon>Actinomycetota</taxon>
        <taxon>Actinomycetes</taxon>
        <taxon>Kitasatosporales</taxon>
        <taxon>Streptomycetaceae</taxon>
        <taxon>Streptomyces</taxon>
    </lineage>
</organism>
<keyword evidence="2" id="KW-0812">Transmembrane</keyword>
<feature type="transmembrane region" description="Helical" evidence="2">
    <location>
        <begin position="493"/>
        <end position="514"/>
    </location>
</feature>
<gene>
    <name evidence="3" type="ORF">GCM10022233_69270</name>
</gene>